<dbReference type="NCBIfam" id="TIGR01167">
    <property type="entry name" value="LPXTG_anchor"/>
    <property type="match status" value="1"/>
</dbReference>
<gene>
    <name evidence="3" type="ORF">GCM10009827_024590</name>
</gene>
<organism evidence="3 4">
    <name type="scientific">Dactylosporangium maewongense</name>
    <dbReference type="NCBI Taxonomy" id="634393"/>
    <lineage>
        <taxon>Bacteria</taxon>
        <taxon>Bacillati</taxon>
        <taxon>Actinomycetota</taxon>
        <taxon>Actinomycetes</taxon>
        <taxon>Micromonosporales</taxon>
        <taxon>Micromonosporaceae</taxon>
        <taxon>Dactylosporangium</taxon>
    </lineage>
</organism>
<keyword evidence="2" id="KW-0472">Membrane</keyword>
<feature type="compositionally biased region" description="Pro residues" evidence="1">
    <location>
        <begin position="219"/>
        <end position="230"/>
    </location>
</feature>
<accession>A0ABN2A1Q5</accession>
<dbReference type="Proteomes" id="UP001501470">
    <property type="component" value="Unassembled WGS sequence"/>
</dbReference>
<comment type="caution">
    <text evidence="3">The sequence shown here is derived from an EMBL/GenBank/DDBJ whole genome shotgun (WGS) entry which is preliminary data.</text>
</comment>
<keyword evidence="2" id="KW-0812">Transmembrane</keyword>
<keyword evidence="4" id="KW-1185">Reference proteome</keyword>
<evidence type="ECO:0000256" key="2">
    <source>
        <dbReference type="SAM" id="Phobius"/>
    </source>
</evidence>
<feature type="region of interest" description="Disordered" evidence="1">
    <location>
        <begin position="215"/>
        <end position="234"/>
    </location>
</feature>
<dbReference type="EMBL" id="BAAAQD010000004">
    <property type="protein sequence ID" value="GAA1509505.1"/>
    <property type="molecule type" value="Genomic_DNA"/>
</dbReference>
<evidence type="ECO:0000313" key="3">
    <source>
        <dbReference type="EMBL" id="GAA1509505.1"/>
    </source>
</evidence>
<feature type="transmembrane region" description="Helical" evidence="2">
    <location>
        <begin position="245"/>
        <end position="266"/>
    </location>
</feature>
<proteinExistence type="predicted"/>
<evidence type="ECO:0000256" key="1">
    <source>
        <dbReference type="SAM" id="MobiDB-lite"/>
    </source>
</evidence>
<protein>
    <recommendedName>
        <fullName evidence="5">Gram-positive cocci surface proteins LPxTG domain-containing protein</fullName>
    </recommendedName>
</protein>
<name>A0ABN2A1Q5_9ACTN</name>
<sequence length="276" mass="27989">MLGDSPGPSSITEEDRMKLRGIARLAATAAAATALLVGGLAAPSSAAAGDDLGDIDFPGAALVFEEPVYAATAPTKGCAGIDTGKAVADKDGWLFDKPEGRWTDLQYIFLFIKNGGQTFDDIVPIVLDADGVYTFVESDPTALAKKLTTKALNGKTAKVDLPTAPAPAGVSGSLVDGGGWLKTPAGWALAVGIALTDPLQQGTFNLVRACAAAAEPTSPASPSPVVPSSPAPGAGPQLPVTGTNVWVLTGAGAALVATGAFLFVAYRRRQRVKFVA</sequence>
<evidence type="ECO:0008006" key="5">
    <source>
        <dbReference type="Google" id="ProtNLM"/>
    </source>
</evidence>
<keyword evidence="2" id="KW-1133">Transmembrane helix</keyword>
<evidence type="ECO:0000313" key="4">
    <source>
        <dbReference type="Proteomes" id="UP001501470"/>
    </source>
</evidence>
<reference evidence="3 4" key="1">
    <citation type="journal article" date="2019" name="Int. J. Syst. Evol. Microbiol.">
        <title>The Global Catalogue of Microorganisms (GCM) 10K type strain sequencing project: providing services to taxonomists for standard genome sequencing and annotation.</title>
        <authorList>
            <consortium name="The Broad Institute Genomics Platform"/>
            <consortium name="The Broad Institute Genome Sequencing Center for Infectious Disease"/>
            <person name="Wu L."/>
            <person name="Ma J."/>
        </authorList>
    </citation>
    <scope>NUCLEOTIDE SEQUENCE [LARGE SCALE GENOMIC DNA]</scope>
    <source>
        <strain evidence="3 4">JCM 15933</strain>
    </source>
</reference>